<reference evidence="1 2" key="1">
    <citation type="submission" date="2017-06" db="EMBL/GenBank/DDBJ databases">
        <title>Genome sequencing of cyanobaciteial culture collection at National Institute for Environmental Studies (NIES).</title>
        <authorList>
            <person name="Hirose Y."/>
            <person name="Shimura Y."/>
            <person name="Fujisawa T."/>
            <person name="Nakamura Y."/>
            <person name="Kawachi M."/>
        </authorList>
    </citation>
    <scope>NUCLEOTIDE SEQUENCE [LARGE SCALE GENOMIC DNA]</scope>
    <source>
        <strain evidence="1 2">NIES-267</strain>
    </source>
</reference>
<dbReference type="InterPro" id="IPR051082">
    <property type="entry name" value="Pentapeptide-BTB/POZ_domain"/>
</dbReference>
<evidence type="ECO:0000313" key="2">
    <source>
        <dbReference type="Proteomes" id="UP000218418"/>
    </source>
</evidence>
<dbReference type="PANTHER" id="PTHR14136:SF17">
    <property type="entry name" value="BTB_POZ DOMAIN-CONTAINING PROTEIN KCTD9"/>
    <property type="match status" value="1"/>
</dbReference>
<gene>
    <name evidence="1" type="ORF">NIES267_30670</name>
</gene>
<name>A0A1Z4LR41_9CYAN</name>
<dbReference type="SUPFAM" id="SSF141571">
    <property type="entry name" value="Pentapeptide repeat-like"/>
    <property type="match status" value="1"/>
</dbReference>
<organism evidence="1 2">
    <name type="scientific">Calothrix parasitica NIES-267</name>
    <dbReference type="NCBI Taxonomy" id="1973488"/>
    <lineage>
        <taxon>Bacteria</taxon>
        <taxon>Bacillati</taxon>
        <taxon>Cyanobacteriota</taxon>
        <taxon>Cyanophyceae</taxon>
        <taxon>Nostocales</taxon>
        <taxon>Calotrichaceae</taxon>
        <taxon>Calothrix</taxon>
    </lineage>
</organism>
<dbReference type="Proteomes" id="UP000218418">
    <property type="component" value="Chromosome"/>
</dbReference>
<dbReference type="AlphaFoldDB" id="A0A1Z4LR41"/>
<proteinExistence type="predicted"/>
<dbReference type="Gene3D" id="2.160.20.80">
    <property type="entry name" value="E3 ubiquitin-protein ligase SopA"/>
    <property type="match status" value="2"/>
</dbReference>
<dbReference type="InterPro" id="IPR001646">
    <property type="entry name" value="5peptide_repeat"/>
</dbReference>
<dbReference type="PANTHER" id="PTHR14136">
    <property type="entry name" value="BTB_POZ DOMAIN-CONTAINING PROTEIN KCTD9"/>
    <property type="match status" value="1"/>
</dbReference>
<accession>A0A1Z4LR41</accession>
<dbReference type="EMBL" id="AP018227">
    <property type="protein sequence ID" value="BAY83578.1"/>
    <property type="molecule type" value="Genomic_DNA"/>
</dbReference>
<evidence type="ECO:0000313" key="1">
    <source>
        <dbReference type="EMBL" id="BAY83578.1"/>
    </source>
</evidence>
<keyword evidence="2" id="KW-1185">Reference proteome</keyword>
<dbReference type="Pfam" id="PF00805">
    <property type="entry name" value="Pentapeptide"/>
    <property type="match status" value="3"/>
</dbReference>
<protein>
    <submittedName>
        <fullName evidence="1">Pentapeptide repeat protein</fullName>
    </submittedName>
</protein>
<dbReference type="OrthoDB" id="422309at2"/>
<sequence length="180" mass="19573">MIFDDLLRLYAAGERKFSGITLVLDTPFRELDEWELQGINLSGAIFKGADLQRITLMTAEELLERYEKGERDFSGVDFRSVDLANTTLPKINLSGTNLSEANFVCAMLSGANLADCIFDGANLSNTNLSRANLIEASLMNVNLAGAILDNALLGNNPLLDDADLSGVDLSKADMDVFPYS</sequence>